<feature type="non-terminal residue" evidence="7">
    <location>
        <position position="1"/>
    </location>
</feature>
<protein>
    <recommendedName>
        <fullName evidence="6">Metallo-beta-lactamase domain-containing protein</fullName>
    </recommendedName>
</protein>
<keyword evidence="2" id="KW-0479">Metal-binding</keyword>
<dbReference type="GO" id="GO:0046872">
    <property type="term" value="F:metal ion binding"/>
    <property type="evidence" value="ECO:0007669"/>
    <property type="project" value="UniProtKB-KW"/>
</dbReference>
<keyword evidence="4" id="KW-0862">Zinc</keyword>
<feature type="non-terminal residue" evidence="7">
    <location>
        <position position="386"/>
    </location>
</feature>
<feature type="region of interest" description="Disordered" evidence="5">
    <location>
        <begin position="1"/>
        <end position="21"/>
    </location>
</feature>
<reference evidence="7" key="1">
    <citation type="journal article" date="2020" name="Stud. Mycol.">
        <title>101 Dothideomycetes genomes: a test case for predicting lifestyles and emergence of pathogens.</title>
        <authorList>
            <person name="Haridas S."/>
            <person name="Albert R."/>
            <person name="Binder M."/>
            <person name="Bloem J."/>
            <person name="Labutti K."/>
            <person name="Salamov A."/>
            <person name="Andreopoulos B."/>
            <person name="Baker S."/>
            <person name="Barry K."/>
            <person name="Bills G."/>
            <person name="Bluhm B."/>
            <person name="Cannon C."/>
            <person name="Castanera R."/>
            <person name="Culley D."/>
            <person name="Daum C."/>
            <person name="Ezra D."/>
            <person name="Gonzalez J."/>
            <person name="Henrissat B."/>
            <person name="Kuo A."/>
            <person name="Liang C."/>
            <person name="Lipzen A."/>
            <person name="Lutzoni F."/>
            <person name="Magnuson J."/>
            <person name="Mondo S."/>
            <person name="Nolan M."/>
            <person name="Ohm R."/>
            <person name="Pangilinan J."/>
            <person name="Park H.-J."/>
            <person name="Ramirez L."/>
            <person name="Alfaro M."/>
            <person name="Sun H."/>
            <person name="Tritt A."/>
            <person name="Yoshinaga Y."/>
            <person name="Zwiers L.-H."/>
            <person name="Turgeon B."/>
            <person name="Goodwin S."/>
            <person name="Spatafora J."/>
            <person name="Crous P."/>
            <person name="Grigoriev I."/>
        </authorList>
    </citation>
    <scope>NUCLEOTIDE SEQUENCE</scope>
    <source>
        <strain evidence="7">CBS 123094</strain>
    </source>
</reference>
<dbReference type="EMBL" id="ML977556">
    <property type="protein sequence ID" value="KAF2007933.1"/>
    <property type="molecule type" value="Genomic_DNA"/>
</dbReference>
<evidence type="ECO:0000256" key="2">
    <source>
        <dbReference type="ARBA" id="ARBA00022723"/>
    </source>
</evidence>
<dbReference type="SUPFAM" id="SSF56281">
    <property type="entry name" value="Metallo-hydrolase/oxidoreductase"/>
    <property type="match status" value="1"/>
</dbReference>
<feature type="compositionally biased region" description="Pro residues" evidence="5">
    <location>
        <begin position="1"/>
        <end position="17"/>
    </location>
</feature>
<evidence type="ECO:0000259" key="6">
    <source>
        <dbReference type="Pfam" id="PF00753"/>
    </source>
</evidence>
<proteinExistence type="inferred from homology"/>
<feature type="domain" description="Metallo-beta-lactamase" evidence="6">
    <location>
        <begin position="122"/>
        <end position="146"/>
    </location>
</feature>
<dbReference type="Proteomes" id="UP000799779">
    <property type="component" value="Unassembled WGS sequence"/>
</dbReference>
<evidence type="ECO:0000256" key="5">
    <source>
        <dbReference type="SAM" id="MobiDB-lite"/>
    </source>
</evidence>
<name>A0A6A5X4Q3_9PLEO</name>
<dbReference type="Pfam" id="PF00753">
    <property type="entry name" value="Lactamase_B"/>
    <property type="match status" value="1"/>
</dbReference>
<dbReference type="GO" id="GO:0016787">
    <property type="term" value="F:hydrolase activity"/>
    <property type="evidence" value="ECO:0007669"/>
    <property type="project" value="UniProtKB-KW"/>
</dbReference>
<evidence type="ECO:0000256" key="4">
    <source>
        <dbReference type="ARBA" id="ARBA00022833"/>
    </source>
</evidence>
<keyword evidence="8" id="KW-1185">Reference proteome</keyword>
<dbReference type="PANTHER" id="PTHR42978">
    <property type="entry name" value="QUORUM-QUENCHING LACTONASE YTNP-RELATED-RELATED"/>
    <property type="match status" value="1"/>
</dbReference>
<dbReference type="Gene3D" id="3.60.15.10">
    <property type="entry name" value="Ribonuclease Z/Hydroxyacylglutathione hydrolase-like"/>
    <property type="match status" value="1"/>
</dbReference>
<dbReference type="InterPro" id="IPR051013">
    <property type="entry name" value="MBL_superfamily_lactonases"/>
</dbReference>
<feature type="region of interest" description="Disordered" evidence="5">
    <location>
        <begin position="40"/>
        <end position="61"/>
    </location>
</feature>
<evidence type="ECO:0000313" key="7">
    <source>
        <dbReference type="EMBL" id="KAF2007933.1"/>
    </source>
</evidence>
<accession>A0A6A5X4Q3</accession>
<organism evidence="7 8">
    <name type="scientific">Amniculicola lignicola CBS 123094</name>
    <dbReference type="NCBI Taxonomy" id="1392246"/>
    <lineage>
        <taxon>Eukaryota</taxon>
        <taxon>Fungi</taxon>
        <taxon>Dikarya</taxon>
        <taxon>Ascomycota</taxon>
        <taxon>Pezizomycotina</taxon>
        <taxon>Dothideomycetes</taxon>
        <taxon>Pleosporomycetidae</taxon>
        <taxon>Pleosporales</taxon>
        <taxon>Amniculicolaceae</taxon>
        <taxon>Amniculicola</taxon>
    </lineage>
</organism>
<dbReference type="InterPro" id="IPR001279">
    <property type="entry name" value="Metallo-B-lactamas"/>
</dbReference>
<feature type="compositionally biased region" description="Low complexity" evidence="5">
    <location>
        <begin position="43"/>
        <end position="56"/>
    </location>
</feature>
<comment type="similarity">
    <text evidence="1">Belongs to the metallo-beta-lactamase superfamily.</text>
</comment>
<gene>
    <name evidence="7" type="ORF">P154DRAFT_390705</name>
</gene>
<dbReference type="PANTHER" id="PTHR42978:SF5">
    <property type="entry name" value="METALLO-BETA-LACTAMASE DOMAIN-CONTAINING PROTEIN"/>
    <property type="match status" value="1"/>
</dbReference>
<evidence type="ECO:0000313" key="8">
    <source>
        <dbReference type="Proteomes" id="UP000799779"/>
    </source>
</evidence>
<evidence type="ECO:0000256" key="3">
    <source>
        <dbReference type="ARBA" id="ARBA00022801"/>
    </source>
</evidence>
<dbReference type="InterPro" id="IPR036866">
    <property type="entry name" value="RibonucZ/Hydroxyglut_hydro"/>
</dbReference>
<sequence length="386" mass="42642">PPPTIPWHPIPPSPSPTSPTSTCTIHLLQAGTLTIPTDLVLLPSPNTPNDSTTPDYDPSKRTSYTAPDYVFLIKHEQTGTQYLFDLGMRKDMQNLPPLLRDYVLPNHTCVPMNPADILKAHGERGQQPENVHAIIFSHLHFDHLGAGDAQPGFQNRATQMWIGPTASMYARPGYPIEEDAVVSGDAFPVEGERRIVEWVIGDEELGRTGDGRVGVVGRGREEGKYRGVEVRDPEGWQSVGAFERAVDVHGDGGLWIVDAPAHSWGHIMLMVRTKIGAHGDGDEFVVLAGDAFHHPALLKEPLRMARKPYATSSMHLDEEAAIDLMYRLRTCAERETVWVVAAHDFSVGDKIIKSGKGDVKDKNGIIQGLVDLHDWRDNGWKMKVSD</sequence>
<dbReference type="OrthoDB" id="10250730at2759"/>
<keyword evidence="3" id="KW-0378">Hydrolase</keyword>
<dbReference type="AlphaFoldDB" id="A0A6A5X4Q3"/>
<evidence type="ECO:0000256" key="1">
    <source>
        <dbReference type="ARBA" id="ARBA00007749"/>
    </source>
</evidence>